<dbReference type="Gene3D" id="2.40.110.10">
    <property type="entry name" value="Butyryl-CoA Dehydrogenase, subunit A, domain 2"/>
    <property type="match status" value="1"/>
</dbReference>
<sequence length="356" mass="39629">MGYLSKEFVEWLEENAQVIDQESGEIADQLLEKIAAEGIFKIGLPESLGGDGADKTKVVDSLSELARYSLTASFIGWGQRTFIETVLASENDYLIDNWLDDLVTGRLSAGTGLSNATKFLSQIEELNVTIFERDGKRYLRGRLPWVTNLRSDYFTASFVAGYQDNSKNPVALVIPSTAEGLKRSKDLEFVSLQGGNTATLTFNDVELDDRWVLSENGTEFLADIRPEFLGYQFGLAFGLAERSLDEVEQSLNSSRSVLEGEWQATKQQLEAIRQPLYKGLQTDGYFIENPKELFQLRIDIVDVVASALLLELQAGGGRAYFKHSSSSFTRRWNEGAFLPIVSPSAVQLRHILAEIA</sequence>
<dbReference type="Pfam" id="PF02771">
    <property type="entry name" value="Acyl-CoA_dh_N"/>
    <property type="match status" value="1"/>
</dbReference>
<organism evidence="2 3">
    <name type="scientific">Streptococcus saliviloxodontae</name>
    <dbReference type="NCBI Taxonomy" id="1349416"/>
    <lineage>
        <taxon>Bacteria</taxon>
        <taxon>Bacillati</taxon>
        <taxon>Bacillota</taxon>
        <taxon>Bacilli</taxon>
        <taxon>Lactobacillales</taxon>
        <taxon>Streptococcaceae</taxon>
        <taxon>Streptococcus</taxon>
    </lineage>
</organism>
<dbReference type="Proteomes" id="UP000809081">
    <property type="component" value="Unassembled WGS sequence"/>
</dbReference>
<dbReference type="RefSeq" id="WP_205017215.1">
    <property type="nucleotide sequence ID" value="NZ_JAFBEI010000021.1"/>
</dbReference>
<keyword evidence="3" id="KW-1185">Reference proteome</keyword>
<reference evidence="2 3" key="1">
    <citation type="submission" date="2021-01" db="EMBL/GenBank/DDBJ databases">
        <title>Genomic Encyclopedia of Type Strains, Phase IV (KMG-IV): sequencing the most valuable type-strain genomes for metagenomic binning, comparative biology and taxonomic classification.</title>
        <authorList>
            <person name="Goeker M."/>
        </authorList>
    </citation>
    <scope>NUCLEOTIDE SEQUENCE [LARGE SCALE GENOMIC DNA]</scope>
    <source>
        <strain evidence="2 3">DSM 27513</strain>
    </source>
</reference>
<dbReference type="Gene3D" id="1.10.540.10">
    <property type="entry name" value="Acyl-CoA dehydrogenase/oxidase, N-terminal domain"/>
    <property type="match status" value="1"/>
</dbReference>
<dbReference type="InterPro" id="IPR009100">
    <property type="entry name" value="AcylCoA_DH/oxidase_NM_dom_sf"/>
</dbReference>
<evidence type="ECO:0000313" key="2">
    <source>
        <dbReference type="EMBL" id="MBM7636330.1"/>
    </source>
</evidence>
<feature type="domain" description="Acyl-CoA dehydrogenase/oxidase N-terminal" evidence="1">
    <location>
        <begin position="12"/>
        <end position="105"/>
    </location>
</feature>
<comment type="caution">
    <text evidence="2">The sequence shown here is derived from an EMBL/GenBank/DDBJ whole genome shotgun (WGS) entry which is preliminary data.</text>
</comment>
<dbReference type="SUPFAM" id="SSF56645">
    <property type="entry name" value="Acyl-CoA dehydrogenase NM domain-like"/>
    <property type="match status" value="1"/>
</dbReference>
<protein>
    <submittedName>
        <fullName evidence="2">Alkylation response protein AidB-like acyl-CoA dehydrogenase</fullName>
    </submittedName>
</protein>
<proteinExistence type="predicted"/>
<dbReference type="InterPro" id="IPR013786">
    <property type="entry name" value="AcylCoA_DH/ox_N"/>
</dbReference>
<accession>A0ABS2PLL7</accession>
<name>A0ABS2PLL7_9STRE</name>
<dbReference type="PANTHER" id="PTHR43884:SF12">
    <property type="entry name" value="ISOVALERYL-COA DEHYDROGENASE, MITOCHONDRIAL-RELATED"/>
    <property type="match status" value="1"/>
</dbReference>
<evidence type="ECO:0000259" key="1">
    <source>
        <dbReference type="Pfam" id="PF02771"/>
    </source>
</evidence>
<dbReference type="EMBL" id="JAFBEI010000021">
    <property type="protein sequence ID" value="MBM7636330.1"/>
    <property type="molecule type" value="Genomic_DNA"/>
</dbReference>
<dbReference type="InterPro" id="IPR037069">
    <property type="entry name" value="AcylCoA_DH/ox_N_sf"/>
</dbReference>
<dbReference type="InterPro" id="IPR046373">
    <property type="entry name" value="Acyl-CoA_Oxase/DH_mid-dom_sf"/>
</dbReference>
<evidence type="ECO:0000313" key="3">
    <source>
        <dbReference type="Proteomes" id="UP000809081"/>
    </source>
</evidence>
<dbReference type="PANTHER" id="PTHR43884">
    <property type="entry name" value="ACYL-COA DEHYDROGENASE"/>
    <property type="match status" value="1"/>
</dbReference>
<gene>
    <name evidence="2" type="ORF">JOC31_001151</name>
</gene>